<dbReference type="InterPro" id="IPR015205">
    <property type="entry name" value="Tower_dom"/>
</dbReference>
<dbReference type="PROSITE" id="PS50138">
    <property type="entry name" value="BRCA2_REPEAT"/>
    <property type="match status" value="8"/>
</dbReference>
<keyword evidence="6" id="KW-0175">Coiled coil</keyword>
<keyword evidence="1" id="KW-0677">Repeat</keyword>
<feature type="coiled-coil region" evidence="6">
    <location>
        <begin position="2814"/>
        <end position="2848"/>
    </location>
</feature>
<keyword evidence="5" id="KW-0234">DNA repair</keyword>
<dbReference type="Ensembl" id="ENSSHAT00000012260.2">
    <property type="protein sequence ID" value="ENSSHAP00000012162.2"/>
    <property type="gene ID" value="ENSSHAG00000010421.2"/>
</dbReference>
<dbReference type="SMART" id="SM01341">
    <property type="entry name" value="Tower"/>
    <property type="match status" value="1"/>
</dbReference>
<dbReference type="Proteomes" id="UP000007648">
    <property type="component" value="Unassembled WGS sequence"/>
</dbReference>
<evidence type="ECO:0000313" key="9">
    <source>
        <dbReference type="Ensembl" id="ENSSHAP00000012162.2"/>
    </source>
</evidence>
<organism evidence="9 10">
    <name type="scientific">Sarcophilus harrisii</name>
    <name type="common">Tasmanian devil</name>
    <name type="synonym">Sarcophilus laniarius</name>
    <dbReference type="NCBI Taxonomy" id="9305"/>
    <lineage>
        <taxon>Eukaryota</taxon>
        <taxon>Metazoa</taxon>
        <taxon>Chordata</taxon>
        <taxon>Craniata</taxon>
        <taxon>Vertebrata</taxon>
        <taxon>Euteleostomi</taxon>
        <taxon>Mammalia</taxon>
        <taxon>Metatheria</taxon>
        <taxon>Dasyuromorphia</taxon>
        <taxon>Dasyuridae</taxon>
        <taxon>Sarcophilus</taxon>
    </lineage>
</organism>
<feature type="region of interest" description="Disordered" evidence="7">
    <location>
        <begin position="3189"/>
        <end position="3218"/>
    </location>
</feature>
<dbReference type="FunCoup" id="G3W9Q7">
    <property type="interactions" value="905"/>
</dbReference>
<dbReference type="Gene3D" id="6.10.70.10">
    <property type="match status" value="1"/>
</dbReference>
<gene>
    <name evidence="9" type="primary">BRCA2</name>
</gene>
<evidence type="ECO:0000256" key="3">
    <source>
        <dbReference type="ARBA" id="ARBA00023125"/>
    </source>
</evidence>
<dbReference type="CTD" id="675"/>
<dbReference type="PANTHER" id="PTHR11289:SF0">
    <property type="entry name" value="BREAST CANCER TYPE 2 SUSCEPTIBILITY PROTEIN"/>
    <property type="match status" value="1"/>
</dbReference>
<evidence type="ECO:0000256" key="5">
    <source>
        <dbReference type="ARBA" id="ARBA00023204"/>
    </source>
</evidence>
<dbReference type="GO" id="GO:0006355">
    <property type="term" value="P:regulation of DNA-templated transcription"/>
    <property type="evidence" value="ECO:0007669"/>
    <property type="project" value="TreeGrafter"/>
</dbReference>
<dbReference type="PIRSF" id="PIRSF002397">
    <property type="entry name" value="BRCA2"/>
    <property type="match status" value="1"/>
</dbReference>
<name>G3W9Q7_SARHA</name>
<dbReference type="SUPFAM" id="SSF81878">
    <property type="entry name" value="BRCA2 tower domain"/>
    <property type="match status" value="1"/>
</dbReference>
<keyword evidence="3" id="KW-0238">DNA-binding</keyword>
<evidence type="ECO:0000256" key="4">
    <source>
        <dbReference type="ARBA" id="ARBA00023172"/>
    </source>
</evidence>
<evidence type="ECO:0000256" key="1">
    <source>
        <dbReference type="ARBA" id="ARBA00022737"/>
    </source>
</evidence>
<evidence type="ECO:0000256" key="7">
    <source>
        <dbReference type="SAM" id="MobiDB-lite"/>
    </source>
</evidence>
<dbReference type="Pfam" id="PF00634">
    <property type="entry name" value="BRCA2"/>
    <property type="match status" value="8"/>
</dbReference>
<reference evidence="9 10" key="1">
    <citation type="journal article" date="2011" name="Proc. Natl. Acad. Sci. U.S.A.">
        <title>Genetic diversity and population structure of the endangered marsupial Sarcophilus harrisii (Tasmanian devil).</title>
        <authorList>
            <person name="Miller W."/>
            <person name="Hayes V.M."/>
            <person name="Ratan A."/>
            <person name="Petersen D.C."/>
            <person name="Wittekindt N.E."/>
            <person name="Miller J."/>
            <person name="Walenz B."/>
            <person name="Knight J."/>
            <person name="Qi J."/>
            <person name="Zhao F."/>
            <person name="Wang Q."/>
            <person name="Bedoya-Reina O.C."/>
            <person name="Katiyar N."/>
            <person name="Tomsho L.P."/>
            <person name="Kasson L.M."/>
            <person name="Hardie R.A."/>
            <person name="Woodbridge P."/>
            <person name="Tindall E.A."/>
            <person name="Bertelsen M.F."/>
            <person name="Dixon D."/>
            <person name="Pyecroft S."/>
            <person name="Helgen K.M."/>
            <person name="Lesk A.M."/>
            <person name="Pringle T.H."/>
            <person name="Patterson N."/>
            <person name="Zhang Y."/>
            <person name="Kreiss A."/>
            <person name="Woods G.M."/>
            <person name="Jones M.E."/>
            <person name="Schuster S.C."/>
        </authorList>
    </citation>
    <scope>NUCLEOTIDE SEQUENCE [LARGE SCALE GENOMIC DNA]</scope>
</reference>
<dbReference type="Pfam" id="PF09121">
    <property type="entry name" value="Tower"/>
    <property type="match status" value="1"/>
</dbReference>
<dbReference type="InterPro" id="IPR015252">
    <property type="entry name" value="BRCA2_hlx"/>
</dbReference>
<dbReference type="CDD" id="cd04493">
    <property type="entry name" value="BRCA2DBD_OB1"/>
    <property type="match status" value="1"/>
</dbReference>
<dbReference type="SUPFAM" id="SSF81872">
    <property type="entry name" value="BRCA2 helical domain"/>
    <property type="match status" value="1"/>
</dbReference>
<dbReference type="RefSeq" id="XP_031816586.1">
    <property type="nucleotide sequence ID" value="XM_031960726.1"/>
</dbReference>
<dbReference type="CDD" id="cd04494">
    <property type="entry name" value="BRCA2DBD_OB2"/>
    <property type="match status" value="1"/>
</dbReference>
<dbReference type="GO" id="GO:0005634">
    <property type="term" value="C:nucleus"/>
    <property type="evidence" value="ECO:0007669"/>
    <property type="project" value="TreeGrafter"/>
</dbReference>
<evidence type="ECO:0000256" key="6">
    <source>
        <dbReference type="SAM" id="Coils"/>
    </source>
</evidence>
<dbReference type="SUPFAM" id="SSF50249">
    <property type="entry name" value="Nucleic acid-binding proteins"/>
    <property type="match status" value="3"/>
</dbReference>
<dbReference type="InterPro" id="IPR012340">
    <property type="entry name" value="NA-bd_OB-fold"/>
</dbReference>
<dbReference type="FunFam" id="2.40.50.140:FF:000205">
    <property type="entry name" value="Breast cancer susceptibility protein 2"/>
    <property type="match status" value="1"/>
</dbReference>
<proteinExistence type="predicted"/>
<dbReference type="Pfam" id="PF09104">
    <property type="entry name" value="BRCA-2_OB3"/>
    <property type="match status" value="1"/>
</dbReference>
<dbReference type="HOGENOM" id="CLU_000344_0_0_1"/>
<feature type="domain" description="Tower" evidence="8">
    <location>
        <begin position="2800"/>
        <end position="2841"/>
    </location>
</feature>
<dbReference type="InterPro" id="IPR015187">
    <property type="entry name" value="BRCA2_OB_1"/>
</dbReference>
<accession>G3W9Q7</accession>
<dbReference type="GeneTree" id="ENSGT00390000003602"/>
<dbReference type="InParanoid" id="G3W9Q7"/>
<dbReference type="eggNOG" id="KOG4751">
    <property type="taxonomic scope" value="Eukaryota"/>
</dbReference>
<keyword evidence="10" id="KW-1185">Reference proteome</keyword>
<reference evidence="9" key="3">
    <citation type="submission" date="2025-09" db="UniProtKB">
        <authorList>
            <consortium name="Ensembl"/>
        </authorList>
    </citation>
    <scope>IDENTIFICATION</scope>
</reference>
<dbReference type="KEGG" id="shr:100915673"/>
<dbReference type="InterPro" id="IPR055077">
    <property type="entry name" value="BRCA2_TR2"/>
</dbReference>
<dbReference type="OrthoDB" id="21095at2759"/>
<dbReference type="GO" id="GO:0000724">
    <property type="term" value="P:double-strand break repair via homologous recombination"/>
    <property type="evidence" value="ECO:0007669"/>
    <property type="project" value="InterPro"/>
</dbReference>
<evidence type="ECO:0000313" key="10">
    <source>
        <dbReference type="Proteomes" id="UP000007648"/>
    </source>
</evidence>
<reference evidence="9" key="2">
    <citation type="submission" date="2025-08" db="UniProtKB">
        <authorList>
            <consortium name="Ensembl"/>
        </authorList>
    </citation>
    <scope>IDENTIFICATION</scope>
</reference>
<dbReference type="InterPro" id="IPR036315">
    <property type="entry name" value="BRCA2_hlx_sf"/>
</dbReference>
<dbReference type="PANTHER" id="PTHR11289">
    <property type="entry name" value="BREAST CANCER TYPE 2 SUSCEPTIBILITY PROTEIN BRCA2"/>
    <property type="match status" value="1"/>
</dbReference>
<feature type="region of interest" description="Disordered" evidence="7">
    <location>
        <begin position="3261"/>
        <end position="3293"/>
    </location>
</feature>
<dbReference type="Pfam" id="PF09103">
    <property type="entry name" value="BRCA-2_OB1"/>
    <property type="match status" value="1"/>
</dbReference>
<dbReference type="STRING" id="9305.ENSSHAP00000012162"/>
<evidence type="ECO:0000256" key="2">
    <source>
        <dbReference type="ARBA" id="ARBA00022763"/>
    </source>
</evidence>
<keyword evidence="2" id="KW-0227">DNA damage</keyword>
<dbReference type="GeneID" id="100915673"/>
<dbReference type="GO" id="GO:0003677">
    <property type="term" value="F:DNA binding"/>
    <property type="evidence" value="ECO:0007669"/>
    <property type="project" value="UniProtKB-KW"/>
</dbReference>
<dbReference type="Pfam" id="PF22687">
    <property type="entry name" value="BRCA2_TR2"/>
    <property type="match status" value="1"/>
</dbReference>
<feature type="compositionally biased region" description="Polar residues" evidence="7">
    <location>
        <begin position="3267"/>
        <end position="3293"/>
    </location>
</feature>
<protein>
    <submittedName>
        <fullName evidence="9">BRCA2 DNA repair associated</fullName>
    </submittedName>
</protein>
<dbReference type="InterPro" id="IPR002093">
    <property type="entry name" value="BRCA2_repeat"/>
</dbReference>
<dbReference type="CDD" id="cd04495">
    <property type="entry name" value="BRCA2DBD_OB3"/>
    <property type="match status" value="1"/>
</dbReference>
<dbReference type="InterPro" id="IPR015188">
    <property type="entry name" value="BRCA2_OB_3"/>
</dbReference>
<dbReference type="InterPro" id="IPR015525">
    <property type="entry name" value="BRCA2"/>
</dbReference>
<dbReference type="Gene3D" id="2.40.50.140">
    <property type="entry name" value="Nucleic acid-binding proteins"/>
    <property type="match status" value="3"/>
</dbReference>
<dbReference type="Pfam" id="PF09169">
    <property type="entry name" value="BRCA-2_helical"/>
    <property type="match status" value="1"/>
</dbReference>
<dbReference type="InterPro" id="IPR048262">
    <property type="entry name" value="BRCA2_OB_2_dom"/>
</dbReference>
<evidence type="ECO:0000259" key="8">
    <source>
        <dbReference type="SMART" id="SM01341"/>
    </source>
</evidence>
<keyword evidence="4" id="KW-0233">DNA recombination</keyword>
<dbReference type="Pfam" id="PF21318">
    <property type="entry name" value="BRCA2DBD_OB2"/>
    <property type="match status" value="1"/>
</dbReference>
<sequence>MPSFFDVFKTQCSESDLGPISLNWFEELTSEAPPHNYEISEDHGSKTEIIELNSFKTPQRKPFTYNQLASTPLIFKEQNVNFSLYSSPLRGPDHCKLDLGKDNAVDKELRKSHCLIKTKLGQANDATSPLLSACLSESPVVLRGTYRTPQREKPVAYGNLFYTPKLMKVNTSKHISESLGAEVDPDMSWTSSLATPPTLSSTVLIVRDGQTSGARTPNDTTIMLQKSLSQHGESPKRLDRTTSSVPNIENTHAESSVTSQELEKMINDSFGDGNSFEDLDGKMMKNIPNVMEDEMCGPVIDTPDDDASYSFPDYKIGSLRKVKLDKTRKKYFKMKTNECEETERLNKDRYSNISETELEYCYPSISKVTKNEIQKPIENINEELLKDDVPSSATEWSQLNLSGLNVTQIEKTPLPHLSFCDEDSRERSANSNSECSNLITLKKLEISTCEEDEGKITIPQKETVLLLKKSSPEISPLKSLSQNRKSSTFEMGQTSEKTISVDYSSFCTVNTNITTESKILGNKLENPNSSVNDIVCSGEHSFLYPNTDDKRHCPTITKCNSSSLNSIGIISHFKKKTKKFIYVVNDDSSCQDENIQKSQEIDSMNCSESSHLEMSSSGMHPEFTDAVSDFLDSSVKRKCLQFNPEEETVSLTGCDKTVLEEYFNESSFPQNEVTSQGVDFKEVKIKKGDLESTVTEAEKKDHNNASKNPIVSNIKERALAKKYTEIELGNIGQNIHLTTKNRTLNGSTNSIINTLTQLPQDPPEFSVVTDEEKEPLCKMKQKLRFRRNSDSTFVTNKVNSEFPNSHFKKNQETDILNQISGESQQMSSEKCKEISSISLGTQVNRNTDLFVSLRDQEKTILLTGKTALETYPKEHLPLNKSNFLFQTTEKKHMQIMDSSEELETNFCYLGEPISEKSTEIDCKQTVQELCTEDSFLLKVIPEFTGDSQNKNQSPKLAYEYTAPCKNLYSKRTIDANVKSKTNEDNYLGKWTGNFDPDLNKNFGSGFKTASNKEIILSDNNINKGKLFFKDIEQHDNNCSSVEIMNTSVAENVKIDLDTKNHIKNSTSGWNSEASHAISKDIQDNIFVINKKDTNVTLENLALKKDLDLNHSLTASQKAEITELSTILEETGSQFEFTQFKKQSPTIQILEISTNKTGNQLDNLNTYDVQRTFELDGYFGAKNEISNSRTPDLNVNSEMVINIQQETASLSRQVNSTDTFTENEMEFKGFCSALGRKMTVSNEALQKALKLFSDIEEIGEEVPLQNFRNSSLERSHKSNIVPTFKIANHNNNEDFKGKEAKCVPKPQNNIEDYTDIFVEEKVVNSSRDPENIKSSCPLSISSHEDNCTFKRSVPNSNNGLSLNGQQNIHLKMSNQLMKQENYQIKEELLDLTCLGETVKDEEMFTLNISQVEQLISNQKKQKIRENESLHDLQHFQTASGRNIMVSKESFNKVAHLFAKECSVEELNDFSFPSISKMPNVAHNKLTEPSVKEEQNLLESETEEMPFGITKNQLLSIQQEPKIENKKCKDHSMVGFHTASGKKVTISKESLAKVKHFFVEENLKNDVTNIKNIETEFFQEREKANDGQACEMVELNNAQVWEEMPSYQNDDKKILVPFTTADLSKKLDSALSNESSNDILFERKLSENKKSKENCLLSDTKKSTGLPVEISGLGFYTGHGKRISVSETSLLEARKWLRDRDLQDVGGKTEASDMFVSSVDEAIYLKGDPDVQKEKLVPLNALYKTSSVEDDKNCISEEQDSVNLSNNVSDIKHDLKHDPKRSGFYQSDNADFFLEHISDKGMSYLKARPPTFTTASGKTVHISNEAVQKAREMFINDCDKVLKPNIETKLENNEMEVVKYFSETLGNKKDISLKFDAKKRNISTTDIFISNTKCSNLAQLESMSTSTGLEVNSELSHHKINSQTSDLSKSMGRMPKCSSSVGIFCTANGKPVQVSDNSLKKARQVFSEIESNSEQLLSMVPFKNSESHMETLTKEENTTLHAKTNLLSQKKDYLSDMVNSHNNSGFSTASGKQVLISENALKKVKNMLVEFDLMKNESLEQLPEFTQNVTPKVLSPIHCIDGSKNPENVVNSKNEETCNKEFNLSNNCDVETNYLENCTITKVSCNQFKQDEMQTPLETNLMPDQDFSFLKKKQGGPKNVNIEGDVTLNDFLVKESLQVCVSDSKAPENFLEREAMEIANAFMQDDELTDSELPHNARQNFITYKNKEKCMQLNSRFGKRRMEKGASYGEPPIKRKLLHEFDRVVENQEKSLKPSKSSPDGTMKDRRMFMHHIPLKPLICDPFSTTKERQEMRHPNFTAPDQGFTSKSPFFKRQTLGNSSYKSFLGSPLYKIFSTNDGKIQPNTVVNKPSKVFVPPFKTKSNSFTDEQYVSKRLKLKVKDHIQENEKQKYIDGHNTRDSENNENYLTDKDNYNQATTDVFEEFGDSTLEMNKNLQNARELQDMRIKKKQTQQIYPQAGSLYLTKTSTIPRISLKVAVEGRVPSTYSSKQLYMYGVSKQCSRINSKNAESFQFHSQDYFSKEYLLDGNGIQLADGGWLIPTDEGKLGKEEFYRALCDTPGVDPKLITKTWVYNHYRWIIWKLAAMEFTFPKEFASRCLTPERVLLQLKYRYDIEIDKSRRSAIKKIMERDETAAKTLVLCVSEIISSGTNMSIAANNKNSKVDTKKESAVIEVTDGWYAIKALLDIPLLALLHRGKLTVGQKIITHGAELIGSQEACTPFEAPPSLMLKLSANSTRPACWYTKLGFFSDPRPFPLPLSSLFSEGGSVGCVDIVVQRVYPTQWMEKTLSGLYIFRNERAEEKEALKHAECQQKKLEALLTKIQAEFEKHEENSATQHGLSRILTRQQVRALQDGADLYEAVKNAPDPAYIEGCFSKEQLRALNNHRQMLNDKKQAQLQSEFRKAVAAAEMEEQGLSKRDVTMVWKLRVINYGKQEKDSVILSIWRPLSDIYSLLKEGNRYRIYHLAASPSKSKSDSTHIRLTATKKTQYQQLPVSHETLFQVYQPREALPLSKLVDPSFQPSFAEVDIVGFVIFITKKPGIAPLVYLSDEYYNVLAIKFWIDLNEDVIKLNTLIAASNLQWRTESRSGIPTLFAGEFSSFSASPKESHFQEAFSKLKSSVENIDLFCNDAESKLTHLHNIHNSKQPNTVKEYNLDSPSPQAKLGLEHVITTSHSEPSHLCPEGNSGLTTSSDKITPTSDCRGNRKMDDPKICKKRRSLDFFSRLPLPPPISPICTFVSPAAQKAFQPPRSCGNNYSSKPNKKNTLNSPPMTTLKTLSGTNMVENDLIADEELALINTQALLSNSSE</sequence>
<feature type="compositionally biased region" description="Polar residues" evidence="7">
    <location>
        <begin position="3201"/>
        <end position="3216"/>
    </location>
</feature>